<comment type="caution">
    <text evidence="1">The sequence shown here is derived from an EMBL/GenBank/DDBJ whole genome shotgun (WGS) entry which is preliminary data.</text>
</comment>
<dbReference type="RefSeq" id="WP_204072582.1">
    <property type="nucleotide sequence ID" value="NZ_BAABHI010000018.1"/>
</dbReference>
<accession>A0A8J3U1Y1</accession>
<dbReference type="Proteomes" id="UP000622547">
    <property type="component" value="Unassembled WGS sequence"/>
</dbReference>
<name>A0A8J3U1Y1_9ACTN</name>
<keyword evidence="2" id="KW-1185">Reference proteome</keyword>
<evidence type="ECO:0000313" key="2">
    <source>
        <dbReference type="Proteomes" id="UP000622547"/>
    </source>
</evidence>
<reference evidence="1 2" key="1">
    <citation type="submission" date="2021-01" db="EMBL/GenBank/DDBJ databases">
        <title>Whole genome shotgun sequence of Planotetraspora phitsanulokensis NBRC 104273.</title>
        <authorList>
            <person name="Komaki H."/>
            <person name="Tamura T."/>
        </authorList>
    </citation>
    <scope>NUCLEOTIDE SEQUENCE [LARGE SCALE GENOMIC DNA]</scope>
    <source>
        <strain evidence="1 2">NBRC 104273</strain>
    </source>
</reference>
<gene>
    <name evidence="1" type="ORF">Pph01_18670</name>
</gene>
<evidence type="ECO:0000313" key="1">
    <source>
        <dbReference type="EMBL" id="GII36864.1"/>
    </source>
</evidence>
<protein>
    <submittedName>
        <fullName evidence="1">Uncharacterized protein</fullName>
    </submittedName>
</protein>
<dbReference type="AlphaFoldDB" id="A0A8J3U1Y1"/>
<organism evidence="1 2">
    <name type="scientific">Planotetraspora phitsanulokensis</name>
    <dbReference type="NCBI Taxonomy" id="575192"/>
    <lineage>
        <taxon>Bacteria</taxon>
        <taxon>Bacillati</taxon>
        <taxon>Actinomycetota</taxon>
        <taxon>Actinomycetes</taxon>
        <taxon>Streptosporangiales</taxon>
        <taxon>Streptosporangiaceae</taxon>
        <taxon>Planotetraspora</taxon>
    </lineage>
</organism>
<proteinExistence type="predicted"/>
<dbReference type="EMBL" id="BOOP01000007">
    <property type="protein sequence ID" value="GII36864.1"/>
    <property type="molecule type" value="Genomic_DNA"/>
</dbReference>
<sequence>MGHEISGDPSTKGVVRVPEGFSTYETWPFECLHCLRVWEEEYLVRRQSDGHGNDVVIWTREGTQVQPPWSGMFCPHCGCGSVTTFPTGYLAHHAEITARAAAVPPALEAAGRRHPTPLLPYALLAISLLVFTGVEMYGQAIRH</sequence>